<evidence type="ECO:0000256" key="1">
    <source>
        <dbReference type="SAM" id="MobiDB-lite"/>
    </source>
</evidence>
<evidence type="ECO:0000313" key="3">
    <source>
        <dbReference type="Proteomes" id="UP001278500"/>
    </source>
</evidence>
<comment type="caution">
    <text evidence="2">The sequence shown here is derived from an EMBL/GenBank/DDBJ whole genome shotgun (WGS) entry which is preliminary data.</text>
</comment>
<dbReference type="EMBL" id="JAUEPP010000002">
    <property type="protein sequence ID" value="KAK3350379.1"/>
    <property type="molecule type" value="Genomic_DNA"/>
</dbReference>
<protein>
    <submittedName>
        <fullName evidence="2">Uncharacterized protein</fullName>
    </submittedName>
</protein>
<dbReference type="GeneID" id="87867493"/>
<dbReference type="Proteomes" id="UP001278500">
    <property type="component" value="Unassembled WGS sequence"/>
</dbReference>
<gene>
    <name evidence="2" type="ORF">B0H65DRAFT_566893</name>
</gene>
<proteinExistence type="predicted"/>
<accession>A0AAE0MU54</accession>
<evidence type="ECO:0000313" key="2">
    <source>
        <dbReference type="EMBL" id="KAK3350379.1"/>
    </source>
</evidence>
<dbReference type="AlphaFoldDB" id="A0AAE0MU54"/>
<reference evidence="2" key="1">
    <citation type="journal article" date="2023" name="Mol. Phylogenet. Evol.">
        <title>Genome-scale phylogeny and comparative genomics of the fungal order Sordariales.</title>
        <authorList>
            <person name="Hensen N."/>
            <person name="Bonometti L."/>
            <person name="Westerberg I."/>
            <person name="Brannstrom I.O."/>
            <person name="Guillou S."/>
            <person name="Cros-Aarteil S."/>
            <person name="Calhoun S."/>
            <person name="Haridas S."/>
            <person name="Kuo A."/>
            <person name="Mondo S."/>
            <person name="Pangilinan J."/>
            <person name="Riley R."/>
            <person name="LaButti K."/>
            <person name="Andreopoulos B."/>
            <person name="Lipzen A."/>
            <person name="Chen C."/>
            <person name="Yan M."/>
            <person name="Daum C."/>
            <person name="Ng V."/>
            <person name="Clum A."/>
            <person name="Steindorff A."/>
            <person name="Ohm R.A."/>
            <person name="Martin F."/>
            <person name="Silar P."/>
            <person name="Natvig D.O."/>
            <person name="Lalanne C."/>
            <person name="Gautier V."/>
            <person name="Ament-Velasquez S.L."/>
            <person name="Kruys A."/>
            <person name="Hutchinson M.I."/>
            <person name="Powell A.J."/>
            <person name="Barry K."/>
            <person name="Miller A.N."/>
            <person name="Grigoriev I.V."/>
            <person name="Debuchy R."/>
            <person name="Gladieux P."/>
            <person name="Hiltunen Thoren M."/>
            <person name="Johannesson H."/>
        </authorList>
    </citation>
    <scope>NUCLEOTIDE SEQUENCE</scope>
    <source>
        <strain evidence="2">CBS 560.94</strain>
    </source>
</reference>
<sequence length="72" mass="7988">MAVKKPIITARQALQFRSSITTQENFQLQNPDRKPPAKVPGAVYQLTSGTLWRRSPPPSSNSRSVPILRSDA</sequence>
<organism evidence="2 3">
    <name type="scientific">Neurospora tetraspora</name>
    <dbReference type="NCBI Taxonomy" id="94610"/>
    <lineage>
        <taxon>Eukaryota</taxon>
        <taxon>Fungi</taxon>
        <taxon>Dikarya</taxon>
        <taxon>Ascomycota</taxon>
        <taxon>Pezizomycotina</taxon>
        <taxon>Sordariomycetes</taxon>
        <taxon>Sordariomycetidae</taxon>
        <taxon>Sordariales</taxon>
        <taxon>Sordariaceae</taxon>
        <taxon>Neurospora</taxon>
    </lineage>
</organism>
<dbReference type="RefSeq" id="XP_062683674.1">
    <property type="nucleotide sequence ID" value="XM_062830339.1"/>
</dbReference>
<keyword evidence="3" id="KW-1185">Reference proteome</keyword>
<reference evidence="2" key="2">
    <citation type="submission" date="2023-06" db="EMBL/GenBank/DDBJ databases">
        <authorList>
            <consortium name="Lawrence Berkeley National Laboratory"/>
            <person name="Haridas S."/>
            <person name="Hensen N."/>
            <person name="Bonometti L."/>
            <person name="Westerberg I."/>
            <person name="Brannstrom I.O."/>
            <person name="Guillou S."/>
            <person name="Cros-Aarteil S."/>
            <person name="Calhoun S."/>
            <person name="Kuo A."/>
            <person name="Mondo S."/>
            <person name="Pangilinan J."/>
            <person name="Riley R."/>
            <person name="Labutti K."/>
            <person name="Andreopoulos B."/>
            <person name="Lipzen A."/>
            <person name="Chen C."/>
            <person name="Yanf M."/>
            <person name="Daum C."/>
            <person name="Ng V."/>
            <person name="Clum A."/>
            <person name="Steindorff A."/>
            <person name="Ohm R."/>
            <person name="Martin F."/>
            <person name="Silar P."/>
            <person name="Natvig D."/>
            <person name="Lalanne C."/>
            <person name="Gautier V."/>
            <person name="Ament-Velasquez S.L."/>
            <person name="Kruys A."/>
            <person name="Hutchinson M.I."/>
            <person name="Powell A.J."/>
            <person name="Barry K."/>
            <person name="Miller A.N."/>
            <person name="Grigoriev I.V."/>
            <person name="Debuchy R."/>
            <person name="Gladieux P."/>
            <person name="Thoren M.H."/>
            <person name="Johannesson H."/>
        </authorList>
    </citation>
    <scope>NUCLEOTIDE SEQUENCE</scope>
    <source>
        <strain evidence="2">CBS 560.94</strain>
    </source>
</reference>
<name>A0AAE0MU54_9PEZI</name>
<feature type="region of interest" description="Disordered" evidence="1">
    <location>
        <begin position="48"/>
        <end position="72"/>
    </location>
</feature>